<reference evidence="12" key="1">
    <citation type="submission" date="2019-10" db="EMBL/GenBank/DDBJ databases">
        <authorList>
            <person name="Zhang R."/>
            <person name="Pan Y."/>
            <person name="Wang J."/>
            <person name="Ma R."/>
            <person name="Yu S."/>
        </authorList>
    </citation>
    <scope>NUCLEOTIDE SEQUENCE</scope>
    <source>
        <strain evidence="12">LA-IB0</strain>
        <tissue evidence="12">Leaf</tissue>
    </source>
</reference>
<dbReference type="GO" id="GO:0003676">
    <property type="term" value="F:nucleic acid binding"/>
    <property type="evidence" value="ECO:0007669"/>
    <property type="project" value="InterPro"/>
</dbReference>
<feature type="domain" description="Reverse transcriptase zinc-binding" evidence="11">
    <location>
        <begin position="369"/>
        <end position="459"/>
    </location>
</feature>
<feature type="domain" description="Ankyrin repeat" evidence="10">
    <location>
        <begin position="1296"/>
        <end position="1384"/>
    </location>
</feature>
<keyword evidence="4 8" id="KW-0040">ANK repeat</keyword>
<dbReference type="PANTHER" id="PTHR12447">
    <property type="entry name" value="ANKYRIN REPEAT DOMAIN-CONTAINING PROTEIN 13"/>
    <property type="match status" value="1"/>
</dbReference>
<dbReference type="PROSITE" id="PS50297">
    <property type="entry name" value="ANK_REP_REGION"/>
    <property type="match status" value="1"/>
</dbReference>
<evidence type="ECO:0000259" key="11">
    <source>
        <dbReference type="Pfam" id="PF13966"/>
    </source>
</evidence>
<keyword evidence="5" id="KW-0472">Membrane</keyword>
<feature type="compositionally biased region" description="Basic and acidic residues" evidence="9">
    <location>
        <begin position="1409"/>
        <end position="1419"/>
    </location>
</feature>
<accession>A0AAV6XE71</accession>
<comment type="caution">
    <text evidence="12">The sequence shown here is derived from an EMBL/GenBank/DDBJ whole genome shotgun (WGS) entry which is preliminary data.</text>
</comment>
<dbReference type="Proteomes" id="UP000826271">
    <property type="component" value="Unassembled WGS sequence"/>
</dbReference>
<keyword evidence="6" id="KW-0143">Chaperone</keyword>
<proteinExistence type="predicted"/>
<evidence type="ECO:0000313" key="13">
    <source>
        <dbReference type="Proteomes" id="UP000826271"/>
    </source>
</evidence>
<gene>
    <name evidence="12" type="ORF">BUALT_Bualt06G0044600</name>
</gene>
<evidence type="ECO:0000256" key="3">
    <source>
        <dbReference type="ARBA" id="ARBA00022824"/>
    </source>
</evidence>
<dbReference type="FunFam" id="1.25.40.20:FF:000331">
    <property type="entry name" value="Ankyrin repeat family protein"/>
    <property type="match status" value="1"/>
</dbReference>
<dbReference type="CDD" id="cd06222">
    <property type="entry name" value="RNase_H_like"/>
    <property type="match status" value="1"/>
</dbReference>
<feature type="compositionally biased region" description="Basic residues" evidence="9">
    <location>
        <begin position="1394"/>
        <end position="1408"/>
    </location>
</feature>
<evidence type="ECO:0000256" key="1">
    <source>
        <dbReference type="ARBA" id="ARBA00004586"/>
    </source>
</evidence>
<dbReference type="PROSITE" id="PS50088">
    <property type="entry name" value="ANK_REPEAT"/>
    <property type="match status" value="1"/>
</dbReference>
<dbReference type="Pfam" id="PF13966">
    <property type="entry name" value="zf-RVT"/>
    <property type="match status" value="1"/>
</dbReference>
<protein>
    <submittedName>
        <fullName evidence="12">Uncharacterized protein</fullName>
    </submittedName>
</protein>
<dbReference type="PANTHER" id="PTHR12447:SF25">
    <property type="entry name" value="ANKYRIN REPEAT DOMAIN-CONTAINING PROTEIN 13C"/>
    <property type="match status" value="1"/>
</dbReference>
<dbReference type="Gene3D" id="3.30.420.10">
    <property type="entry name" value="Ribonuclease H-like superfamily/Ribonuclease H"/>
    <property type="match status" value="1"/>
</dbReference>
<feature type="compositionally biased region" description="Basic and acidic residues" evidence="9">
    <location>
        <begin position="1130"/>
        <end position="1162"/>
    </location>
</feature>
<evidence type="ECO:0000256" key="7">
    <source>
        <dbReference type="ARBA" id="ARBA00037107"/>
    </source>
</evidence>
<dbReference type="GO" id="GO:0005789">
    <property type="term" value="C:endoplasmic reticulum membrane"/>
    <property type="evidence" value="ECO:0007669"/>
    <property type="project" value="UniProtKB-SubCell"/>
</dbReference>
<dbReference type="EMBL" id="WHWC01000006">
    <property type="protein sequence ID" value="KAG8380713.1"/>
    <property type="molecule type" value="Genomic_DNA"/>
</dbReference>
<evidence type="ECO:0000256" key="5">
    <source>
        <dbReference type="ARBA" id="ARBA00023136"/>
    </source>
</evidence>
<dbReference type="Gene3D" id="1.25.40.20">
    <property type="entry name" value="Ankyrin repeat-containing domain"/>
    <property type="match status" value="1"/>
</dbReference>
<keyword evidence="3" id="KW-0256">Endoplasmic reticulum</keyword>
<sequence length="1419" mass="161028">MAANKTPGPDGMSPLFYKSYWNIIGDDVIKAVTHFFETGHLLKAMHHTAEDRNLIQGVKISRGSPPISHLMYADDLLIFGNANDSNVDNIRDCLEVYGSWSGQIVSKDKSIIHFSKNVPRVSRKSFCAQLGFRECNHKGKHLGLPFCKPASKMADYSELIDRITRKLSGWKSKCLAQVSRNVLIKSVAQSIPNYFMSLYLLPASVCDKVDQIIHNFWWGDKEGHHGLHLRSWDFLCMPKDCGGLGLRRMKDMNRALVDKLAWGVCDDYVSTWKSLLTSKYLKDDQLLNQNETPRSSSKIWKSIVKISDSNRVRSYSTRFFIDLDSFTWKIEKLQSFFPQHVILEILKIRIAASLEPRRILWTPSKSGSFSVSSAYRQNQRVKLVDARFGDKTFWKRLWKANLHERLKFFIWKISVGILPTCDKLIRFMPHIDSLCLLCGREPETIDHIFLSCHFSRSLWWSSTWAFRLDKFQNWNIIQWLEFILDRCNPAFDLRAQNLEFTTYAAVILDTTWKYRNKLVHGEALDSSEALIGQVDSRGKELLPCQILKIRRLIQRKNDSVFEMLSPSSLLVNVDAAYKDGLMCAGLIVRDSKGAFIFGASKFCHAVDACEAETVAIFEACVWLQRANVEEVLIQSDCLVAVHNVIDSSLVVDWKYQTGRVVDLRWLFGKVGQHANTLKLESHADGLAIEELIEGKQLETDFRKEKLMDDLSKYSHSPVHLAVLRRDYTTLKQIVAALPQLAKAGEVNTEAESLAAEEDADAVSGMIDRRDVPGRETPLHLAVRLHDATSAEILMAAGADWSLQNENGWSALQEAVCTREENIAMIIARHYQPLAWAKWCRRLPRIVSSAARIRDFYMEITFHFESSVIPFIGRIAPSDTYRIWKRGSNLRADMTLAGFDGFRIQRSDQTFLFLGDGYLSEDGNVSLPPGSLIVLAHKEKEITNALEGAGIQPSEAEVAHEVALMSQTNMYRPGIDVTQAELVQHLNWRRQERTEMVGAWKAKVYDMLHVLVSVKSRRVPGAMTDEELFSVNDDDRMANGGEHDEYDDVLTAEERVQLDSALRMANGLGEDEDSEVQDCRENLDGGSFENSESNGAIKEKKSWFGWNKKSSKNIGDDPEDSKILKKFSKLAPDDSKQRSNDSRRSSSEFPREDIGDPKKSRDKSSKKKKKKGASTESKNESEYKKGLRPVLWLTPDFPLKTEELLPLLDILANKVKAVRRLRELLTTKLPTGTFPVKLPSCLLEKVLFPICCSLDTRSPMAGGGLCIVAQFRLNFSLDVSGCMNCIYLLDLSCLNDKIAIPIVPTIRVLVTFTKFEELQPIEEFSTPLSSPAHFQDAKSKESEGSSTSWISWMRGSRGGQSSDSENRSFRDHEVLDPFHIPSDYAWVDANEKKRRMKAKKAKTKKHRKTRNADGARDIIE</sequence>
<evidence type="ECO:0000256" key="6">
    <source>
        <dbReference type="ARBA" id="ARBA00023186"/>
    </source>
</evidence>
<dbReference type="Pfam" id="PF11904">
    <property type="entry name" value="ANKRD13_C"/>
    <property type="match status" value="2"/>
</dbReference>
<dbReference type="InterPro" id="IPR036397">
    <property type="entry name" value="RNaseH_sf"/>
</dbReference>
<dbReference type="InterPro" id="IPR021832">
    <property type="entry name" value="ANKRD13"/>
</dbReference>
<evidence type="ECO:0000256" key="9">
    <source>
        <dbReference type="SAM" id="MobiDB-lite"/>
    </source>
</evidence>
<feature type="repeat" description="ANK" evidence="8">
    <location>
        <begin position="773"/>
        <end position="805"/>
    </location>
</feature>
<comment type="function">
    <text evidence="7">Acts as a molecular chaperone for G protein-coupled receptors, regulating their biogenesis and exit from the ER.</text>
</comment>
<dbReference type="InterPro" id="IPR036770">
    <property type="entry name" value="Ankyrin_rpt-contain_sf"/>
</dbReference>
<dbReference type="InterPro" id="IPR002110">
    <property type="entry name" value="Ankyrin_rpt"/>
</dbReference>
<evidence type="ECO:0000313" key="12">
    <source>
        <dbReference type="EMBL" id="KAG8380713.1"/>
    </source>
</evidence>
<feature type="region of interest" description="Disordered" evidence="9">
    <location>
        <begin position="1127"/>
        <end position="1180"/>
    </location>
</feature>
<dbReference type="SUPFAM" id="SSF48403">
    <property type="entry name" value="Ankyrin repeat"/>
    <property type="match status" value="1"/>
</dbReference>
<feature type="region of interest" description="Disordered" evidence="9">
    <location>
        <begin position="1326"/>
        <end position="1367"/>
    </location>
</feature>
<evidence type="ECO:0000259" key="10">
    <source>
        <dbReference type="Pfam" id="PF11904"/>
    </source>
</evidence>
<organism evidence="12 13">
    <name type="scientific">Buddleja alternifolia</name>
    <dbReference type="NCBI Taxonomy" id="168488"/>
    <lineage>
        <taxon>Eukaryota</taxon>
        <taxon>Viridiplantae</taxon>
        <taxon>Streptophyta</taxon>
        <taxon>Embryophyta</taxon>
        <taxon>Tracheophyta</taxon>
        <taxon>Spermatophyta</taxon>
        <taxon>Magnoliopsida</taxon>
        <taxon>eudicotyledons</taxon>
        <taxon>Gunneridae</taxon>
        <taxon>Pentapetalae</taxon>
        <taxon>asterids</taxon>
        <taxon>lamiids</taxon>
        <taxon>Lamiales</taxon>
        <taxon>Scrophulariaceae</taxon>
        <taxon>Buddlejeae</taxon>
        <taxon>Buddleja</taxon>
    </lineage>
</organism>
<dbReference type="InterPro" id="IPR026960">
    <property type="entry name" value="RVT-Znf"/>
</dbReference>
<evidence type="ECO:0000256" key="2">
    <source>
        <dbReference type="ARBA" id="ARBA00022737"/>
    </source>
</evidence>
<evidence type="ECO:0000256" key="8">
    <source>
        <dbReference type="PROSITE-ProRule" id="PRU00023"/>
    </source>
</evidence>
<feature type="region of interest" description="Disordered" evidence="9">
    <location>
        <begin position="1067"/>
        <end position="1093"/>
    </location>
</feature>
<keyword evidence="2" id="KW-0677">Repeat</keyword>
<dbReference type="SMART" id="SM00248">
    <property type="entry name" value="ANK"/>
    <property type="match status" value="3"/>
</dbReference>
<feature type="region of interest" description="Disordered" evidence="9">
    <location>
        <begin position="1394"/>
        <end position="1419"/>
    </location>
</feature>
<comment type="subcellular location">
    <subcellularLocation>
        <location evidence="1">Endoplasmic reticulum membrane</location>
    </subcellularLocation>
</comment>
<keyword evidence="13" id="KW-1185">Reference proteome</keyword>
<dbReference type="InterPro" id="IPR055285">
    <property type="entry name" value="ANKRD13_C"/>
</dbReference>
<feature type="domain" description="Ankyrin repeat" evidence="10">
    <location>
        <begin position="890"/>
        <end position="1237"/>
    </location>
</feature>
<name>A0AAV6XE71_9LAMI</name>
<dbReference type="InterPro" id="IPR044730">
    <property type="entry name" value="RNase_H-like_dom_plant"/>
</dbReference>
<evidence type="ECO:0000256" key="4">
    <source>
        <dbReference type="ARBA" id="ARBA00023043"/>
    </source>
</evidence>